<dbReference type="InterPro" id="IPR000194">
    <property type="entry name" value="ATPase_F1/V1/A1_a/bsu_nucl-bd"/>
</dbReference>
<proteinExistence type="inferred from homology"/>
<evidence type="ECO:0000313" key="14">
    <source>
        <dbReference type="Proteomes" id="UP000177057"/>
    </source>
</evidence>
<comment type="caution">
    <text evidence="13">The sequence shown here is derived from an EMBL/GenBank/DDBJ whole genome shotgun (WGS) entry which is preliminary data.</text>
</comment>
<dbReference type="GO" id="GO:0005524">
    <property type="term" value="F:ATP binding"/>
    <property type="evidence" value="ECO:0007669"/>
    <property type="project" value="UniProtKB-KW"/>
</dbReference>
<sequence>MTGGEIMKSFVDYKSKNIGIVTEVRFPLVKVKGLKNAFLNEVVVFEHNRLGQIYSLEDSTADVLVFYKGLLQTGSKGVLTGEKLSLPVGRQMLGQLIDPLGNPLDKDRIKREIGEVGGIGRKVERYPLEVKPLGIGKRARIKKSLHTGISMVDFLVPLGCGQRELILGDRKTGKSALLRSIAKAQLTCNDNPPVVIYAAVGKRQSEIKALEEFFEKEGLLKNMVMVATSSFDSPGLIHLTPFAAMSLAEYFRDNGKDTLVLLDDLSTHARFYREIALLARRFPGRDSYPGDIFYTHARLLERAGNFKTDRGDEISITCLPLAETLEGDLTGYITTNLMGVTDGHIFFDSNIFYKGRRPAINAPLSVTRVGKQTQGKLQKSISRIVNDFLIKYETAQNISHFGAELTDETKQILIMGEKITEFFDQSYNLILPQDAETALFALIWQRLIGDDPRFPISVCRLNLVKNYTHLHVQGLLAQLSKVEDMDKLLANVLKKKEELIKLCQTD</sequence>
<dbReference type="EMBL" id="MFDV01000009">
    <property type="protein sequence ID" value="OGE72318.1"/>
    <property type="molecule type" value="Genomic_DNA"/>
</dbReference>
<evidence type="ECO:0000256" key="5">
    <source>
        <dbReference type="ARBA" id="ARBA00022781"/>
    </source>
</evidence>
<comment type="subcellular location">
    <subcellularLocation>
        <location evidence="1">Membrane</location>
    </subcellularLocation>
</comment>
<evidence type="ECO:0000256" key="2">
    <source>
        <dbReference type="ARBA" id="ARBA00008936"/>
    </source>
</evidence>
<dbReference type="GO" id="GO:0046933">
    <property type="term" value="F:proton-transporting ATP synthase activity, rotational mechanism"/>
    <property type="evidence" value="ECO:0007669"/>
    <property type="project" value="InterPro"/>
</dbReference>
<dbReference type="FunFam" id="3.40.50.300:FF:004039">
    <property type="entry name" value="ATP synthase subunit alpha, mitochondrial"/>
    <property type="match status" value="1"/>
</dbReference>
<evidence type="ECO:0000256" key="9">
    <source>
        <dbReference type="ARBA" id="ARBA00023196"/>
    </source>
</evidence>
<dbReference type="InterPro" id="IPR036121">
    <property type="entry name" value="ATPase_F1/V1/A1_a/bsu_N_sf"/>
</dbReference>
<evidence type="ECO:0000256" key="1">
    <source>
        <dbReference type="ARBA" id="ARBA00004370"/>
    </source>
</evidence>
<feature type="domain" description="ATP synthase alpha subunit C-terminal" evidence="12">
    <location>
        <begin position="374"/>
        <end position="495"/>
    </location>
</feature>
<gene>
    <name evidence="13" type="ORF">A3H40_02395</name>
</gene>
<keyword evidence="4" id="KW-0547">Nucleotide-binding</keyword>
<keyword evidence="3" id="KW-0813">Transport</keyword>
<dbReference type="GO" id="GO:0043531">
    <property type="term" value="F:ADP binding"/>
    <property type="evidence" value="ECO:0007669"/>
    <property type="project" value="TreeGrafter"/>
</dbReference>
<dbReference type="STRING" id="1797794.A3H40_02395"/>
<evidence type="ECO:0000256" key="3">
    <source>
        <dbReference type="ARBA" id="ARBA00022448"/>
    </source>
</evidence>
<dbReference type="InterPro" id="IPR027417">
    <property type="entry name" value="P-loop_NTPase"/>
</dbReference>
<keyword evidence="9" id="KW-0139">CF(1)</keyword>
<organism evidence="13 14">
    <name type="scientific">Candidatus Daviesbacteria bacterium RIFCSPLOWO2_02_FULL_38_15</name>
    <dbReference type="NCBI Taxonomy" id="1797794"/>
    <lineage>
        <taxon>Bacteria</taxon>
        <taxon>Candidatus Daviesiibacteriota</taxon>
    </lineage>
</organism>
<evidence type="ECO:0008006" key="15">
    <source>
        <dbReference type="Google" id="ProtNLM"/>
    </source>
</evidence>
<feature type="domain" description="ATPase F1/V1/A1 complex alpha/beta subunit nucleotide-binding" evidence="11">
    <location>
        <begin position="148"/>
        <end position="366"/>
    </location>
</feature>
<dbReference type="Pfam" id="PF00006">
    <property type="entry name" value="ATP-synt_ab"/>
    <property type="match status" value="1"/>
</dbReference>
<dbReference type="GO" id="GO:0045259">
    <property type="term" value="C:proton-transporting ATP synthase complex"/>
    <property type="evidence" value="ECO:0007669"/>
    <property type="project" value="UniProtKB-KW"/>
</dbReference>
<dbReference type="AlphaFoldDB" id="A0A1F5N3X3"/>
<keyword evidence="8" id="KW-0472">Membrane</keyword>
<evidence type="ECO:0000256" key="10">
    <source>
        <dbReference type="ARBA" id="ARBA00023310"/>
    </source>
</evidence>
<dbReference type="InterPro" id="IPR000793">
    <property type="entry name" value="ATP_synth_asu_C"/>
</dbReference>
<dbReference type="PANTHER" id="PTHR48082:SF2">
    <property type="entry name" value="ATP SYNTHASE SUBUNIT ALPHA, MITOCHONDRIAL"/>
    <property type="match status" value="1"/>
</dbReference>
<dbReference type="PANTHER" id="PTHR48082">
    <property type="entry name" value="ATP SYNTHASE SUBUNIT ALPHA, MITOCHONDRIAL"/>
    <property type="match status" value="1"/>
</dbReference>
<reference evidence="13 14" key="1">
    <citation type="journal article" date="2016" name="Nat. Commun.">
        <title>Thousands of microbial genomes shed light on interconnected biogeochemical processes in an aquifer system.</title>
        <authorList>
            <person name="Anantharaman K."/>
            <person name="Brown C.T."/>
            <person name="Hug L.A."/>
            <person name="Sharon I."/>
            <person name="Castelle C.J."/>
            <person name="Probst A.J."/>
            <person name="Thomas B.C."/>
            <person name="Singh A."/>
            <person name="Wilkins M.J."/>
            <person name="Karaoz U."/>
            <person name="Brodie E.L."/>
            <person name="Williams K.H."/>
            <person name="Hubbard S.S."/>
            <person name="Banfield J.F."/>
        </authorList>
    </citation>
    <scope>NUCLEOTIDE SEQUENCE [LARGE SCALE GENOMIC DNA]</scope>
</reference>
<dbReference type="SUPFAM" id="SSF47917">
    <property type="entry name" value="C-terminal domain of alpha and beta subunits of F1 ATP synthase"/>
    <property type="match status" value="1"/>
</dbReference>
<dbReference type="Proteomes" id="UP000177057">
    <property type="component" value="Unassembled WGS sequence"/>
</dbReference>
<evidence type="ECO:0000259" key="12">
    <source>
        <dbReference type="Pfam" id="PF00306"/>
    </source>
</evidence>
<keyword evidence="5" id="KW-0375">Hydrogen ion transport</keyword>
<evidence type="ECO:0000313" key="13">
    <source>
        <dbReference type="EMBL" id="OGE72318.1"/>
    </source>
</evidence>
<dbReference type="Gene3D" id="3.40.50.12240">
    <property type="match status" value="1"/>
</dbReference>
<dbReference type="InterPro" id="IPR005294">
    <property type="entry name" value="ATP_synth_F1_asu"/>
</dbReference>
<protein>
    <recommendedName>
        <fullName evidence="15">ATPase F1/V1/A1 complex alpha/beta subunit nucleotide-binding domain-containing protein</fullName>
    </recommendedName>
</protein>
<comment type="similarity">
    <text evidence="2">Belongs to the ATPase alpha/beta chains family.</text>
</comment>
<evidence type="ECO:0000256" key="6">
    <source>
        <dbReference type="ARBA" id="ARBA00022840"/>
    </source>
</evidence>
<keyword evidence="6" id="KW-0067">ATP-binding</keyword>
<evidence type="ECO:0000259" key="11">
    <source>
        <dbReference type="Pfam" id="PF00006"/>
    </source>
</evidence>
<evidence type="ECO:0000256" key="4">
    <source>
        <dbReference type="ARBA" id="ARBA00022741"/>
    </source>
</evidence>
<name>A0A1F5N3X3_9BACT</name>
<evidence type="ECO:0000256" key="8">
    <source>
        <dbReference type="ARBA" id="ARBA00023136"/>
    </source>
</evidence>
<keyword evidence="7" id="KW-0406">Ion transport</keyword>
<dbReference type="SUPFAM" id="SSF52540">
    <property type="entry name" value="P-loop containing nucleoside triphosphate hydrolases"/>
    <property type="match status" value="1"/>
</dbReference>
<evidence type="ECO:0000256" key="7">
    <source>
        <dbReference type="ARBA" id="ARBA00023065"/>
    </source>
</evidence>
<keyword evidence="10" id="KW-0066">ATP synthesis</keyword>
<dbReference type="Pfam" id="PF00306">
    <property type="entry name" value="ATP-synt_ab_C"/>
    <property type="match status" value="1"/>
</dbReference>
<accession>A0A1F5N3X3</accession>
<dbReference type="SUPFAM" id="SSF50615">
    <property type="entry name" value="N-terminal domain of alpha and beta subunits of F1 ATP synthase"/>
    <property type="match status" value="1"/>
</dbReference>